<evidence type="ECO:0000259" key="14">
    <source>
        <dbReference type="PROSITE" id="PS50103"/>
    </source>
</evidence>
<comment type="subcellular location">
    <subcellularLocation>
        <location evidence="1">Nucleus membrane</location>
        <topology evidence="1">Peripheral membrane protein</topology>
        <orientation evidence="1">Cytoplasmic side</orientation>
    </subcellularLocation>
    <subcellularLocation>
        <location evidence="2">Nucleus</location>
        <location evidence="2">Nuclear pore complex</location>
    </subcellularLocation>
</comment>
<dbReference type="PANTHER" id="PTHR46527">
    <property type="entry name" value="NUCLEOPORIN-LIKE PROTEIN 2"/>
    <property type="match status" value="1"/>
</dbReference>
<evidence type="ECO:0000256" key="9">
    <source>
        <dbReference type="ARBA" id="ARBA00039886"/>
    </source>
</evidence>
<evidence type="ECO:0000256" key="13">
    <source>
        <dbReference type="SAM" id="MobiDB-lite"/>
    </source>
</evidence>
<dbReference type="KEGG" id="tng:GSTEN00035653G001"/>
<reference evidence="16" key="2">
    <citation type="submission" date="2004-02" db="EMBL/GenBank/DDBJ databases">
        <authorList>
            <consortium name="Genoscope"/>
            <consortium name="Whitehead Institute Centre for Genome Research"/>
        </authorList>
    </citation>
    <scope>NUCLEOTIDE SEQUENCE</scope>
</reference>
<feature type="zinc finger region" description="C3H1-type" evidence="12">
    <location>
        <begin position="93"/>
        <end position="115"/>
    </location>
</feature>
<dbReference type="InterPro" id="IPR036855">
    <property type="entry name" value="Znf_CCCH_sf"/>
</dbReference>
<dbReference type="PROSITE" id="PS50103">
    <property type="entry name" value="ZF_C3H1"/>
    <property type="match status" value="2"/>
</dbReference>
<organism evidence="16">
    <name type="scientific">Tetraodon nigroviridis</name>
    <name type="common">Spotted green pufferfish</name>
    <name type="synonym">Chelonodon nigroviridis</name>
    <dbReference type="NCBI Taxonomy" id="99883"/>
    <lineage>
        <taxon>Eukaryota</taxon>
        <taxon>Metazoa</taxon>
        <taxon>Chordata</taxon>
        <taxon>Craniata</taxon>
        <taxon>Vertebrata</taxon>
        <taxon>Euteleostomi</taxon>
        <taxon>Actinopterygii</taxon>
        <taxon>Neopterygii</taxon>
        <taxon>Teleostei</taxon>
        <taxon>Neoteleostei</taxon>
        <taxon>Acanthomorphata</taxon>
        <taxon>Eupercaria</taxon>
        <taxon>Tetraodontiformes</taxon>
        <taxon>Tetradontoidea</taxon>
        <taxon>Tetraodontidae</taxon>
        <taxon>Tetraodon</taxon>
    </lineage>
</organism>
<keyword evidence="6" id="KW-0653">Protein transport</keyword>
<feature type="domain" description="C3H1-type" evidence="14">
    <location>
        <begin position="15"/>
        <end position="43"/>
    </location>
</feature>
<evidence type="ECO:0000256" key="11">
    <source>
        <dbReference type="PROSITE-ProRule" id="PRU00601"/>
    </source>
</evidence>
<evidence type="ECO:0000256" key="7">
    <source>
        <dbReference type="ARBA" id="ARBA00023242"/>
    </source>
</evidence>
<dbReference type="SUPFAM" id="SSF161219">
    <property type="entry name" value="CHY zinc finger-like"/>
    <property type="match status" value="1"/>
</dbReference>
<evidence type="ECO:0000256" key="2">
    <source>
        <dbReference type="ARBA" id="ARBA00004567"/>
    </source>
</evidence>
<dbReference type="Pfam" id="PF00642">
    <property type="entry name" value="zf-CCCH"/>
    <property type="match status" value="1"/>
</dbReference>
<evidence type="ECO:0000256" key="1">
    <source>
        <dbReference type="ARBA" id="ARBA00004335"/>
    </source>
</evidence>
<dbReference type="Gene3D" id="4.10.1000.10">
    <property type="entry name" value="Zinc finger, CCCH-type"/>
    <property type="match status" value="1"/>
</dbReference>
<dbReference type="PANTHER" id="PTHR46527:SF1">
    <property type="entry name" value="NUCLEOPORIN NUP42"/>
    <property type="match status" value="1"/>
</dbReference>
<dbReference type="InterPro" id="IPR000571">
    <property type="entry name" value="Znf_CCCH"/>
</dbReference>
<dbReference type="GO" id="GO:0031965">
    <property type="term" value="C:nuclear membrane"/>
    <property type="evidence" value="ECO:0007669"/>
    <property type="project" value="UniProtKB-SubCell"/>
</dbReference>
<reference evidence="16" key="1">
    <citation type="journal article" date="2004" name="Nature">
        <title>Genome duplication in the teleost fish Tetraodon nigroviridis reveals the early vertebrate proto-karyotype.</title>
        <authorList>
            <person name="Jaillon O."/>
            <person name="Aury J.-M."/>
            <person name="Brunet F."/>
            <person name="Petit J.-L."/>
            <person name="Stange-Thomann N."/>
            <person name="Mauceli E."/>
            <person name="Bouneau L."/>
            <person name="Fischer C."/>
            <person name="Ozouf-Costaz C."/>
            <person name="Bernot A."/>
            <person name="Nicaud S."/>
            <person name="Jaffe D."/>
            <person name="Fisher S."/>
            <person name="Lutfalla G."/>
            <person name="Dossat C."/>
            <person name="Segurens B."/>
            <person name="Dasilva C."/>
            <person name="Salanoubat M."/>
            <person name="Levy M."/>
            <person name="Boudet N."/>
            <person name="Castellano S."/>
            <person name="Anthouard V."/>
            <person name="Jubin C."/>
            <person name="Castelli V."/>
            <person name="Katinka M."/>
            <person name="Vacherie B."/>
            <person name="Biemont C."/>
            <person name="Skalli Z."/>
            <person name="Cattolico L."/>
            <person name="Poulain J."/>
            <person name="De Berardinis V."/>
            <person name="Cruaud C."/>
            <person name="Duprat S."/>
            <person name="Brottier P."/>
            <person name="Coutanceau J.-P."/>
            <person name="Gouzy J."/>
            <person name="Parra G."/>
            <person name="Lardier G."/>
            <person name="Chapple C."/>
            <person name="McKernan K.J."/>
            <person name="McEwan P."/>
            <person name="Bosak S."/>
            <person name="Kellis M."/>
            <person name="Volff J.-N."/>
            <person name="Guigo R."/>
            <person name="Zody M.C."/>
            <person name="Mesirov J."/>
            <person name="Lindblad-Toh K."/>
            <person name="Birren B."/>
            <person name="Nusbaum C."/>
            <person name="Kahn D."/>
            <person name="Robinson-Rechavi M."/>
            <person name="Laudet V."/>
            <person name="Schachter V."/>
            <person name="Quetier F."/>
            <person name="Saurin W."/>
            <person name="Scarpelli C."/>
            <person name="Wincker P."/>
            <person name="Lander E.S."/>
            <person name="Weissenbach J."/>
            <person name="Roest Crollius H."/>
        </authorList>
    </citation>
    <scope>NUCLEOTIDE SEQUENCE [LARGE SCALE GENOMIC DNA]</scope>
</reference>
<dbReference type="EMBL" id="CAAE01015122">
    <property type="protein sequence ID" value="CAG13121.1"/>
    <property type="molecule type" value="Genomic_DNA"/>
</dbReference>
<proteinExistence type="predicted"/>
<feature type="domain" description="CHY-type" evidence="15">
    <location>
        <begin position="412"/>
        <end position="481"/>
    </location>
</feature>
<accession>Q4RER1</accession>
<evidence type="ECO:0000313" key="16">
    <source>
        <dbReference type="EMBL" id="CAG13121.1"/>
    </source>
</evidence>
<evidence type="ECO:0000256" key="12">
    <source>
        <dbReference type="PROSITE-ProRule" id="PRU00723"/>
    </source>
</evidence>
<gene>
    <name evidence="16" type="ORF">GSTENG00035653001</name>
</gene>
<dbReference type="PROSITE" id="PS51266">
    <property type="entry name" value="ZF_CHY"/>
    <property type="match status" value="1"/>
</dbReference>
<dbReference type="AlphaFoldDB" id="Q4RER1"/>
<dbReference type="InterPro" id="IPR037274">
    <property type="entry name" value="Znf_CHY_sf"/>
</dbReference>
<dbReference type="OrthoDB" id="411372at2759"/>
<feature type="domain" description="C3H1-type" evidence="14">
    <location>
        <begin position="93"/>
        <end position="115"/>
    </location>
</feature>
<comment type="function">
    <text evidence="8">Required for the export of mRNAs containing poly(A) tails from the nucleus into the cytoplasm.</text>
</comment>
<feature type="region of interest" description="Disordered" evidence="13">
    <location>
        <begin position="49"/>
        <end position="85"/>
    </location>
</feature>
<comment type="caution">
    <text evidence="16">The sequence shown here is derived from an EMBL/GenBank/DDBJ whole genome shotgun (WGS) entry which is preliminary data.</text>
</comment>
<evidence type="ECO:0000256" key="5">
    <source>
        <dbReference type="ARBA" id="ARBA00022833"/>
    </source>
</evidence>
<dbReference type="InterPro" id="IPR008913">
    <property type="entry name" value="Znf_CHY"/>
</dbReference>
<keyword evidence="7" id="KW-0539">Nucleus</keyword>
<protein>
    <recommendedName>
        <fullName evidence="9">Nucleoporin NUP42</fullName>
    </recommendedName>
    <alternativeName>
        <fullName evidence="10">Nucleoporin-like protein 2</fullName>
    </alternativeName>
</protein>
<evidence type="ECO:0000259" key="15">
    <source>
        <dbReference type="PROSITE" id="PS51266"/>
    </source>
</evidence>
<dbReference type="Pfam" id="PF05495">
    <property type="entry name" value="zf-CHY"/>
    <property type="match status" value="1"/>
</dbReference>
<keyword evidence="5 12" id="KW-0862">Zinc</keyword>
<feature type="region of interest" description="Disordered" evidence="13">
    <location>
        <begin position="505"/>
        <end position="528"/>
    </location>
</feature>
<keyword evidence="6" id="KW-0509">mRNA transport</keyword>
<dbReference type="GO" id="GO:0005643">
    <property type="term" value="C:nuclear pore"/>
    <property type="evidence" value="ECO:0007669"/>
    <property type="project" value="UniProtKB-SubCell"/>
</dbReference>
<keyword evidence="4 11" id="KW-0863">Zinc-finger</keyword>
<keyword evidence="3 12" id="KW-0479">Metal-binding</keyword>
<dbReference type="GO" id="GO:0008270">
    <property type="term" value="F:zinc ion binding"/>
    <property type="evidence" value="ECO:0007669"/>
    <property type="project" value="UniProtKB-KW"/>
</dbReference>
<keyword evidence="6" id="KW-0813">Transport</keyword>
<dbReference type="Gene3D" id="3.30.1370.210">
    <property type="match status" value="1"/>
</dbReference>
<keyword evidence="6" id="KW-0811">Translocation</keyword>
<evidence type="ECO:0000256" key="6">
    <source>
        <dbReference type="ARBA" id="ARBA00023132"/>
    </source>
</evidence>
<keyword evidence="6" id="KW-0906">Nuclear pore complex</keyword>
<evidence type="ECO:0000256" key="3">
    <source>
        <dbReference type="ARBA" id="ARBA00022723"/>
    </source>
</evidence>
<dbReference type="SMART" id="SM00356">
    <property type="entry name" value="ZnF_C3H1"/>
    <property type="match status" value="2"/>
</dbReference>
<dbReference type="InterPro" id="IPR051767">
    <property type="entry name" value="Nucleoporin_NUP42"/>
</dbReference>
<evidence type="ECO:0000256" key="10">
    <source>
        <dbReference type="ARBA" id="ARBA00042384"/>
    </source>
</evidence>
<evidence type="ECO:0000256" key="4">
    <source>
        <dbReference type="ARBA" id="ARBA00022771"/>
    </source>
</evidence>
<evidence type="ECO:0000256" key="8">
    <source>
        <dbReference type="ARBA" id="ARBA00037262"/>
    </source>
</evidence>
<dbReference type="SUPFAM" id="SSF90229">
    <property type="entry name" value="CCCH zinc finger"/>
    <property type="match status" value="2"/>
</dbReference>
<sequence length="528" mass="59836">MDEGEEEKADNSDLGPPKQLCRFFSQGRHCNFGKKCRFLHIRDDVKAQEMETEKSAKPSHTPTTTSDGDGGNVERKTNPISSSRFGPAAVGRPCRYFLSGHCAMEDRCRFWHPPQLLSVDDKARPAQRTASVPRPGVLHEVKLRELTEDVARKLRDTEIEQLKKRIPREQLIIQEQDGLAYYRATIEPTDPDWPFDLKEIDIMVSFPESYPQQVFTVDVPLDQSLPPLMARHVQQASLEWLHAKHATNELLGKVELLFRPFLRWLDRNLERLFTEGARKVSDPRRGTEMRMLGLRLGEDTATAVAQQITVCLQCNRCKVTADLTLTGRTPCTAQCEKCSADIEAAFRPCMLHRYSDVLGYLDLRNAAPVDLVLQECELIVGCLTCSQENPLEKLCYGQTKEFTCEHCHSKLSLLAESTKFHFDSPTKQQSRFPCCGRAYPCDVCHDEDQDHPMELATRMICGYCAKEQPYANGKPCVTCGSMMTRGTRSSHWEGGLGCRNRAKMSRNDRQKYTNANKTVSKKAAGQKK</sequence>
<name>Q4RER1_TETNG</name>
<feature type="zinc finger region" description="C3H1-type" evidence="12">
    <location>
        <begin position="15"/>
        <end position="43"/>
    </location>
</feature>
<feature type="compositionally biased region" description="Polar residues" evidence="13">
    <location>
        <begin position="58"/>
        <end position="67"/>
    </location>
</feature>